<dbReference type="EMBL" id="WNLA01000004">
    <property type="protein sequence ID" value="MTW02376.1"/>
    <property type="molecule type" value="Genomic_DNA"/>
</dbReference>
<dbReference type="InterPro" id="IPR032875">
    <property type="entry name" value="Succ_CoA_lig_flav_dom"/>
</dbReference>
<dbReference type="Pfam" id="PF13302">
    <property type="entry name" value="Acetyltransf_3"/>
    <property type="match status" value="1"/>
</dbReference>
<evidence type="ECO:0000259" key="4">
    <source>
        <dbReference type="PROSITE" id="PS51186"/>
    </source>
</evidence>
<keyword evidence="6" id="KW-1185">Reference proteome</keyword>
<gene>
    <name evidence="5" type="ORF">GM668_09790</name>
</gene>
<dbReference type="Pfam" id="PF13607">
    <property type="entry name" value="Succ_CoA_lig"/>
    <property type="match status" value="1"/>
</dbReference>
<keyword evidence="5" id="KW-0808">Transferase</keyword>
<dbReference type="Gene3D" id="3.40.50.261">
    <property type="entry name" value="Succinyl-CoA synthetase domains"/>
    <property type="match status" value="2"/>
</dbReference>
<organism evidence="5 6">
    <name type="scientific">Pseudoduganella ginsengisoli</name>
    <dbReference type="NCBI Taxonomy" id="1462440"/>
    <lineage>
        <taxon>Bacteria</taxon>
        <taxon>Pseudomonadati</taxon>
        <taxon>Pseudomonadota</taxon>
        <taxon>Betaproteobacteria</taxon>
        <taxon>Burkholderiales</taxon>
        <taxon>Oxalobacteraceae</taxon>
        <taxon>Telluria group</taxon>
        <taxon>Pseudoduganella</taxon>
    </lineage>
</organism>
<dbReference type="GO" id="GO:0016874">
    <property type="term" value="F:ligase activity"/>
    <property type="evidence" value="ECO:0007669"/>
    <property type="project" value="UniProtKB-KW"/>
</dbReference>
<dbReference type="InterPro" id="IPR003781">
    <property type="entry name" value="CoA-bd"/>
</dbReference>
<dbReference type="InterPro" id="IPR036291">
    <property type="entry name" value="NAD(P)-bd_dom_sf"/>
</dbReference>
<dbReference type="InterPro" id="IPR016102">
    <property type="entry name" value="Succinyl-CoA_synth-like"/>
</dbReference>
<dbReference type="SUPFAM" id="SSF55729">
    <property type="entry name" value="Acyl-CoA N-acyltransferases (Nat)"/>
    <property type="match status" value="1"/>
</dbReference>
<dbReference type="OrthoDB" id="9807426at2"/>
<sequence length="799" mass="84208">MSIRNFGKLFDPGSVAVIGASQRPGRPGTVVLNHMAEGGYAGALWPVNPKYDSLLGIACYGSVEQLPQAPDLAVICTPPATVPDLIAQLGKRGTRAAVVLTPGLERETRWEGTTLHQAMLDAAKPHVLRILGPGGVGLLAPASGLNASLAPSRLPMGRIALLSESDAVMTAALDWAHLHDVGFSKCVSLGERGDIDLGDLLDYLADDDETGAILMYVESVVCARKFMTAGRIASRAKPVIVLKPGGGPGDDVYDAAFRRAGMLRVHATEDLFDAVETLGRAKPLRGEKLAVLSNGAALARIAAGAVAQADGKLAGDPVILDMDAPPETCAAALQALLAPAGAALAPDAVLLVFAPSQGVDAAAVAQALVAPVQASGKNVLSCWLGGETMAPARQVLAQAGLPTYDTPEQAVHGFMQLVQYRRSQDQLNQVPGALPRASRPEREAAHALVLQAIKEGRTVLDGADACAVLAAYGIAVADPGAGPGMRLARALAHELAITVETDPMFGPVIRFGRGGAAAELVAGLEDEQAVGLPPLNMVLARELVERTRVARALAGVRNGPRLRPAADIDALCHVLIQVSDLVADTAELVSLTLDPLLADAQGVLALQASLQLGAPRAGHAQAIRPYPQELEQEIQWQGAPLVLRPIRPEDTPQHREFFAQLQPEDVRLRFFSPIRELHPNQLARLTQIDYDRAMAFIASRSMPDGNPETLGVVRAVADPDNRKAEFAILVRSDLKGMGLGAILFQKLVDYFRGRGTAELVGEALSENSGIQQLVRRFGGTVSPSLEPGMADLRIKLQDP</sequence>
<keyword evidence="1" id="KW-0436">Ligase</keyword>
<dbReference type="GO" id="GO:0016747">
    <property type="term" value="F:acyltransferase activity, transferring groups other than amino-acyl groups"/>
    <property type="evidence" value="ECO:0007669"/>
    <property type="project" value="InterPro"/>
</dbReference>
<dbReference type="Gene3D" id="3.40.630.30">
    <property type="match status" value="1"/>
</dbReference>
<dbReference type="Proteomes" id="UP000484015">
    <property type="component" value="Unassembled WGS sequence"/>
</dbReference>
<dbReference type="Pfam" id="PF13380">
    <property type="entry name" value="CoA_binding_2"/>
    <property type="match status" value="1"/>
</dbReference>
<dbReference type="PROSITE" id="PS51186">
    <property type="entry name" value="GNAT"/>
    <property type="match status" value="1"/>
</dbReference>
<dbReference type="PANTHER" id="PTHR43334">
    <property type="entry name" value="ACETATE--COA LIGASE [ADP-FORMING]"/>
    <property type="match status" value="1"/>
</dbReference>
<dbReference type="Pfam" id="PF13549">
    <property type="entry name" value="ATP-grasp_5"/>
    <property type="match status" value="1"/>
</dbReference>
<keyword evidence="2" id="KW-0547">Nucleotide-binding</keyword>
<reference evidence="5 6" key="1">
    <citation type="submission" date="2019-11" db="EMBL/GenBank/DDBJ databases">
        <title>Type strains purchased from KCTC, JCM and DSMZ.</title>
        <authorList>
            <person name="Lu H."/>
        </authorList>
    </citation>
    <scope>NUCLEOTIDE SEQUENCE [LARGE SCALE GENOMIC DNA]</scope>
    <source>
        <strain evidence="5 6">KCTC 42409</strain>
    </source>
</reference>
<evidence type="ECO:0000313" key="5">
    <source>
        <dbReference type="EMBL" id="MTW02376.1"/>
    </source>
</evidence>
<dbReference type="SMART" id="SM00881">
    <property type="entry name" value="CoA_binding"/>
    <property type="match status" value="1"/>
</dbReference>
<dbReference type="SUPFAM" id="SSF52210">
    <property type="entry name" value="Succinyl-CoA synthetase domains"/>
    <property type="match status" value="2"/>
</dbReference>
<accession>A0A6L6PYP1</accession>
<proteinExistence type="predicted"/>
<dbReference type="PANTHER" id="PTHR43334:SF1">
    <property type="entry name" value="3-HYDROXYPROPIONATE--COA LIGASE [ADP-FORMING]"/>
    <property type="match status" value="1"/>
</dbReference>
<evidence type="ECO:0000256" key="2">
    <source>
        <dbReference type="ARBA" id="ARBA00022741"/>
    </source>
</evidence>
<dbReference type="Gene3D" id="3.40.50.720">
    <property type="entry name" value="NAD(P)-binding Rossmann-like Domain"/>
    <property type="match status" value="1"/>
</dbReference>
<comment type="caution">
    <text evidence="5">The sequence shown here is derived from an EMBL/GenBank/DDBJ whole genome shotgun (WGS) entry which is preliminary data.</text>
</comment>
<dbReference type="InterPro" id="IPR016181">
    <property type="entry name" value="Acyl_CoA_acyltransferase"/>
</dbReference>
<feature type="domain" description="N-acetyltransferase" evidence="4">
    <location>
        <begin position="641"/>
        <end position="799"/>
    </location>
</feature>
<dbReference type="RefSeq" id="WP_155438743.1">
    <property type="nucleotide sequence ID" value="NZ_WNLA01000004.1"/>
</dbReference>
<keyword evidence="3" id="KW-0067">ATP-binding</keyword>
<evidence type="ECO:0000313" key="6">
    <source>
        <dbReference type="Proteomes" id="UP000484015"/>
    </source>
</evidence>
<dbReference type="SUPFAM" id="SSF51735">
    <property type="entry name" value="NAD(P)-binding Rossmann-fold domains"/>
    <property type="match status" value="1"/>
</dbReference>
<dbReference type="Gene3D" id="3.30.470.20">
    <property type="entry name" value="ATP-grasp fold, B domain"/>
    <property type="match status" value="1"/>
</dbReference>
<evidence type="ECO:0000256" key="3">
    <source>
        <dbReference type="ARBA" id="ARBA00022840"/>
    </source>
</evidence>
<dbReference type="GO" id="GO:0005524">
    <property type="term" value="F:ATP binding"/>
    <property type="evidence" value="ECO:0007669"/>
    <property type="project" value="UniProtKB-KW"/>
</dbReference>
<name>A0A6L6PYP1_9BURK</name>
<dbReference type="InterPro" id="IPR051538">
    <property type="entry name" value="Acyl-CoA_Synth/Transferase"/>
</dbReference>
<evidence type="ECO:0000256" key="1">
    <source>
        <dbReference type="ARBA" id="ARBA00022598"/>
    </source>
</evidence>
<dbReference type="AlphaFoldDB" id="A0A6L6PYP1"/>
<dbReference type="InterPro" id="IPR000182">
    <property type="entry name" value="GNAT_dom"/>
</dbReference>
<protein>
    <submittedName>
        <fullName evidence="5">GNAT family N-acetyltransferase</fullName>
    </submittedName>
</protein>